<evidence type="ECO:0000256" key="2">
    <source>
        <dbReference type="ARBA" id="ARBA00010817"/>
    </source>
</evidence>
<dbReference type="GO" id="GO:0006307">
    <property type="term" value="P:DNA alkylation repair"/>
    <property type="evidence" value="ECO:0007669"/>
    <property type="project" value="TreeGrafter"/>
</dbReference>
<accession>A0A537JEF1</accession>
<evidence type="ECO:0000256" key="1">
    <source>
        <dbReference type="ARBA" id="ARBA00000086"/>
    </source>
</evidence>
<evidence type="ECO:0000313" key="8">
    <source>
        <dbReference type="Proteomes" id="UP000320048"/>
    </source>
</evidence>
<dbReference type="PANTHER" id="PTHR43003">
    <property type="entry name" value="DNA-3-METHYLADENINE GLYCOSYLASE"/>
    <property type="match status" value="1"/>
</dbReference>
<comment type="caution">
    <text evidence="7">The sequence shown here is derived from an EMBL/GenBank/DDBJ whole genome shotgun (WGS) entry which is preliminary data.</text>
</comment>
<comment type="similarity">
    <text evidence="2">Belongs to the alkylbase DNA glycosidase AlkA family.</text>
</comment>
<dbReference type="GO" id="GO:0006285">
    <property type="term" value="P:base-excision repair, AP site formation"/>
    <property type="evidence" value="ECO:0007669"/>
    <property type="project" value="TreeGrafter"/>
</dbReference>
<evidence type="ECO:0000259" key="6">
    <source>
        <dbReference type="SMART" id="SM00478"/>
    </source>
</evidence>
<dbReference type="GO" id="GO:0032131">
    <property type="term" value="F:alkylated DNA binding"/>
    <property type="evidence" value="ECO:0007669"/>
    <property type="project" value="TreeGrafter"/>
</dbReference>
<dbReference type="Gene3D" id="1.10.1670.40">
    <property type="match status" value="1"/>
</dbReference>
<dbReference type="InterPro" id="IPR003265">
    <property type="entry name" value="HhH-GPD_domain"/>
</dbReference>
<keyword evidence="5" id="KW-0234">DNA repair</keyword>
<evidence type="ECO:0000256" key="5">
    <source>
        <dbReference type="ARBA" id="ARBA00023204"/>
    </source>
</evidence>
<dbReference type="FunFam" id="1.10.340.30:FF:000004">
    <property type="entry name" value="DNA-3-methyladenine glycosylase II"/>
    <property type="match status" value="1"/>
</dbReference>
<dbReference type="EC" id="3.2.2.21" evidence="3"/>
<dbReference type="SUPFAM" id="SSF48150">
    <property type="entry name" value="DNA-glycosylase"/>
    <property type="match status" value="1"/>
</dbReference>
<comment type="catalytic activity">
    <reaction evidence="1">
        <text>Hydrolysis of alkylated DNA, releasing 3-methyladenine, 3-methylguanine, 7-methylguanine and 7-methyladenine.</text>
        <dbReference type="EC" id="3.2.2.21"/>
    </reaction>
</comment>
<feature type="domain" description="HhH-GPD" evidence="6">
    <location>
        <begin position="48"/>
        <end position="201"/>
    </location>
</feature>
<sequence length="208" mass="23360">MPRTSLSAAVAEVAHRDRVMAKLVKGLGPFRLPRPSSDHFAALAESILYQQLAGAAAAAIHRRFLALFDGDLSPDAVLDLPSKKLRTAGLSGSKVASIRDLAAKVADGTVRFDRISRLADEEVITHLSVVRGIGRWTAEMFLIFQLRRLDVWPVDDYGVRKGYSLAYGLRGLLTPKQLQVKGERFRPYRTVAAWYCWRAVHEHRRQRR</sequence>
<evidence type="ECO:0000313" key="7">
    <source>
        <dbReference type="EMBL" id="TMI81903.1"/>
    </source>
</evidence>
<dbReference type="InterPro" id="IPR051912">
    <property type="entry name" value="Alkylbase_DNA_Glycosylase/TA"/>
</dbReference>
<dbReference type="Pfam" id="PF00730">
    <property type="entry name" value="HhH-GPD"/>
    <property type="match status" value="1"/>
</dbReference>
<dbReference type="Proteomes" id="UP000320048">
    <property type="component" value="Unassembled WGS sequence"/>
</dbReference>
<dbReference type="InterPro" id="IPR011257">
    <property type="entry name" value="DNA_glycosylase"/>
</dbReference>
<evidence type="ECO:0000256" key="4">
    <source>
        <dbReference type="ARBA" id="ARBA00022763"/>
    </source>
</evidence>
<reference evidence="7 8" key="1">
    <citation type="journal article" date="2019" name="Nat. Microbiol.">
        <title>Mediterranean grassland soil C-N compound turnover is dependent on rainfall and depth, and is mediated by genomically divergent microorganisms.</title>
        <authorList>
            <person name="Diamond S."/>
            <person name="Andeer P.F."/>
            <person name="Li Z."/>
            <person name="Crits-Christoph A."/>
            <person name="Burstein D."/>
            <person name="Anantharaman K."/>
            <person name="Lane K.R."/>
            <person name="Thomas B.C."/>
            <person name="Pan C."/>
            <person name="Northen T.R."/>
            <person name="Banfield J.F."/>
        </authorList>
    </citation>
    <scope>NUCLEOTIDE SEQUENCE [LARGE SCALE GENOMIC DNA]</scope>
    <source>
        <strain evidence="7">NP_7</strain>
    </source>
</reference>
<organism evidence="7 8">
    <name type="scientific">Candidatus Segetimicrobium genomatis</name>
    <dbReference type="NCBI Taxonomy" id="2569760"/>
    <lineage>
        <taxon>Bacteria</taxon>
        <taxon>Bacillati</taxon>
        <taxon>Candidatus Sysuimicrobiota</taxon>
        <taxon>Candidatus Sysuimicrobiia</taxon>
        <taxon>Candidatus Sysuimicrobiales</taxon>
        <taxon>Candidatus Segetimicrobiaceae</taxon>
        <taxon>Candidatus Segetimicrobium</taxon>
    </lineage>
</organism>
<gene>
    <name evidence="7" type="ORF">E6H04_05800</name>
</gene>
<dbReference type="GO" id="GO:0043916">
    <property type="term" value="F:DNA-7-methylguanine glycosylase activity"/>
    <property type="evidence" value="ECO:0007669"/>
    <property type="project" value="TreeGrafter"/>
</dbReference>
<proteinExistence type="inferred from homology"/>
<protein>
    <recommendedName>
        <fullName evidence="3">DNA-3-methyladenine glycosylase II</fullName>
        <ecNumber evidence="3">3.2.2.21</ecNumber>
    </recommendedName>
</protein>
<name>A0A537JEF1_9BACT</name>
<evidence type="ECO:0000256" key="3">
    <source>
        <dbReference type="ARBA" id="ARBA00012000"/>
    </source>
</evidence>
<dbReference type="GO" id="GO:0008725">
    <property type="term" value="F:DNA-3-methyladenine glycosylase activity"/>
    <property type="evidence" value="ECO:0007669"/>
    <property type="project" value="TreeGrafter"/>
</dbReference>
<dbReference type="SMART" id="SM00478">
    <property type="entry name" value="ENDO3c"/>
    <property type="match status" value="1"/>
</dbReference>
<dbReference type="CDD" id="cd00056">
    <property type="entry name" value="ENDO3c"/>
    <property type="match status" value="1"/>
</dbReference>
<dbReference type="PANTHER" id="PTHR43003:SF5">
    <property type="entry name" value="DNA-3-METHYLADENINE GLYCOSYLASE"/>
    <property type="match status" value="1"/>
</dbReference>
<keyword evidence="4" id="KW-0227">DNA damage</keyword>
<dbReference type="EMBL" id="VBAO01000150">
    <property type="protein sequence ID" value="TMI81903.1"/>
    <property type="molecule type" value="Genomic_DNA"/>
</dbReference>
<dbReference type="Gene3D" id="1.10.340.30">
    <property type="entry name" value="Hypothetical protein, domain 2"/>
    <property type="match status" value="1"/>
</dbReference>
<dbReference type="AlphaFoldDB" id="A0A537JEF1"/>
<dbReference type="GO" id="GO:0032993">
    <property type="term" value="C:protein-DNA complex"/>
    <property type="evidence" value="ECO:0007669"/>
    <property type="project" value="TreeGrafter"/>
</dbReference>